<dbReference type="AlphaFoldDB" id="A0AA38CSI4"/>
<protein>
    <submittedName>
        <fullName evidence="1">Uncharacterized protein</fullName>
    </submittedName>
</protein>
<proteinExistence type="predicted"/>
<keyword evidence="2" id="KW-1185">Reference proteome</keyword>
<sequence>MAGETSDHLAAWRDAFALEQWFVIARGWGDQVTPYAVETDGQGVITIFTTPERAQAFGLASGLSEQEAGTLVALPRAAAVEYLTGFAADGVDAVVLDPGVSDSAVLLAALPHVEQLALREVDEVDQG</sequence>
<evidence type="ECO:0000313" key="2">
    <source>
        <dbReference type="Proteomes" id="UP001157161"/>
    </source>
</evidence>
<gene>
    <name evidence="1" type="ORF">GCM10025875_15460</name>
</gene>
<accession>A0AA38CSI4</accession>
<dbReference type="EMBL" id="BSUM01000001">
    <property type="protein sequence ID" value="GMA31554.1"/>
    <property type="molecule type" value="Genomic_DNA"/>
</dbReference>
<reference evidence="1" key="2">
    <citation type="submission" date="2023-02" db="EMBL/GenBank/DDBJ databases">
        <authorList>
            <person name="Sun Q."/>
            <person name="Mori K."/>
        </authorList>
    </citation>
    <scope>NUCLEOTIDE SEQUENCE</scope>
    <source>
        <strain evidence="1">NBRC 112290</strain>
    </source>
</reference>
<dbReference type="Proteomes" id="UP001157161">
    <property type="component" value="Unassembled WGS sequence"/>
</dbReference>
<reference evidence="1" key="1">
    <citation type="journal article" date="2014" name="Int. J. Syst. Evol. Microbiol.">
        <title>Complete genome sequence of Corynebacterium casei LMG S-19264T (=DSM 44701T), isolated from a smear-ripened cheese.</title>
        <authorList>
            <consortium name="US DOE Joint Genome Institute (JGI-PGF)"/>
            <person name="Walter F."/>
            <person name="Albersmeier A."/>
            <person name="Kalinowski J."/>
            <person name="Ruckert C."/>
        </authorList>
    </citation>
    <scope>NUCLEOTIDE SEQUENCE</scope>
    <source>
        <strain evidence="1">NBRC 112290</strain>
    </source>
</reference>
<comment type="caution">
    <text evidence="1">The sequence shown here is derived from an EMBL/GenBank/DDBJ whole genome shotgun (WGS) entry which is preliminary data.</text>
</comment>
<dbReference type="RefSeq" id="WP_284250351.1">
    <property type="nucleotide sequence ID" value="NZ_BSUM01000001.1"/>
</dbReference>
<name>A0AA38CSI4_9MICO</name>
<organism evidence="1 2">
    <name type="scientific">Litorihabitans aurantiacus</name>
    <dbReference type="NCBI Taxonomy" id="1930061"/>
    <lineage>
        <taxon>Bacteria</taxon>
        <taxon>Bacillati</taxon>
        <taxon>Actinomycetota</taxon>
        <taxon>Actinomycetes</taxon>
        <taxon>Micrococcales</taxon>
        <taxon>Beutenbergiaceae</taxon>
        <taxon>Litorihabitans</taxon>
    </lineage>
</organism>
<evidence type="ECO:0000313" key="1">
    <source>
        <dbReference type="EMBL" id="GMA31554.1"/>
    </source>
</evidence>